<evidence type="ECO:0000313" key="1">
    <source>
        <dbReference type="EMBL" id="TGM10269.1"/>
    </source>
</evidence>
<dbReference type="Pfam" id="PF14350">
    <property type="entry name" value="Beta_protein"/>
    <property type="match status" value="1"/>
</dbReference>
<proteinExistence type="predicted"/>
<name>A0A5F2C6F5_9LEPT</name>
<dbReference type="Proteomes" id="UP000298057">
    <property type="component" value="Unassembled WGS sequence"/>
</dbReference>
<reference evidence="3 4" key="2">
    <citation type="journal article" date="2019" name="PLoS Negl. Trop. Dis.">
        <title>Revisiting the worldwide diversity of Leptospira species in the environment.</title>
        <authorList>
            <person name="Vincent A.T."/>
            <person name="Schiettekatte O."/>
            <person name="Bourhy P."/>
            <person name="Veyrier F.J."/>
            <person name="Picardeau M."/>
        </authorList>
    </citation>
    <scope>NUCLEOTIDE SEQUENCE [LARGE SCALE GENOMIC DNA]</scope>
    <source>
        <strain evidence="1 3">201702405</strain>
        <strain evidence="4">201702406</strain>
    </source>
</reference>
<dbReference type="AlphaFoldDB" id="A0A5F2C6F5"/>
<dbReference type="EMBL" id="RQGU01000027">
    <property type="protein sequence ID" value="TGM27930.1"/>
    <property type="molecule type" value="Genomic_DNA"/>
</dbReference>
<dbReference type="EMBL" id="RQGV01000029">
    <property type="protein sequence ID" value="TGM10269.1"/>
    <property type="molecule type" value="Genomic_DNA"/>
</dbReference>
<dbReference type="Proteomes" id="UP000297832">
    <property type="component" value="Unassembled WGS sequence"/>
</dbReference>
<protein>
    <submittedName>
        <fullName evidence="1">Beta protein</fullName>
    </submittedName>
</protein>
<keyword evidence="4" id="KW-1185">Reference proteome</keyword>
<organism evidence="1 3">
    <name type="scientific">Leptospira selangorensis</name>
    <dbReference type="NCBI Taxonomy" id="2484982"/>
    <lineage>
        <taxon>Bacteria</taxon>
        <taxon>Pseudomonadati</taxon>
        <taxon>Spirochaetota</taxon>
        <taxon>Spirochaetia</taxon>
        <taxon>Leptospirales</taxon>
        <taxon>Leptospiraceae</taxon>
        <taxon>Leptospira</taxon>
    </lineage>
</organism>
<accession>A0A5F2C6F5</accession>
<reference evidence="2" key="1">
    <citation type="submission" date="2018-10" db="EMBL/GenBank/DDBJ databases">
        <authorList>
            <person name="Vincent A.T."/>
            <person name="Schiettekatte O."/>
            <person name="Bourhy P."/>
            <person name="Veyrier F.J."/>
            <person name="Picardeau M."/>
        </authorList>
    </citation>
    <scope>NUCLEOTIDE SEQUENCE</scope>
    <source>
        <strain evidence="2">201702406</strain>
    </source>
</reference>
<comment type="caution">
    <text evidence="1">The sequence shown here is derived from an EMBL/GenBank/DDBJ whole genome shotgun (WGS) entry which is preliminary data.</text>
</comment>
<evidence type="ECO:0000313" key="4">
    <source>
        <dbReference type="Proteomes" id="UP000298057"/>
    </source>
</evidence>
<sequence length="351" mass="40469">MKYSPFLKLKLNEILAIRDLDEGVYKELMPVFDVPKPYNLNESEVMKSIETGKKHLIRYWNREKLFFLDSYDITDSIRINGMHVYKHVLNEFGDFNFIPILGINRHPDHLSAVVEHLKKSSITSVAIRLTTDDFSDFSLIQSELSELIQKLGQIKLLLILDSRLINSEGAKKDIVRDILNFLPKVLSQFSFEGIIISGSSINANVGEHSDTNSEVSIERFEWQIFEDVKSAIPSLKIIYGDYGIVSPNYSDADIELEFIQNVATPKVFYTDRNLIYLYRGGAFKTHRRGRKQYFDIAKRVVSQSFYRGSNYSSGDRFIFEKSLEQGSPSGQGNWYRMLNNSHISFICKELL</sequence>
<evidence type="ECO:0000313" key="2">
    <source>
        <dbReference type="EMBL" id="TGM27930.1"/>
    </source>
</evidence>
<gene>
    <name evidence="1" type="ORF">EHQ81_19365</name>
    <name evidence="2" type="ORF">EHQ82_01540</name>
</gene>
<dbReference type="InterPro" id="IPR025683">
    <property type="entry name" value="Protein_beta"/>
</dbReference>
<evidence type="ECO:0000313" key="3">
    <source>
        <dbReference type="Proteomes" id="UP000297832"/>
    </source>
</evidence>
<dbReference type="RefSeq" id="WP_135625853.1">
    <property type="nucleotide sequence ID" value="NZ_RQGU01000027.1"/>
</dbReference>